<dbReference type="EMBL" id="CAEKDK010000001">
    <property type="protein sequence ID" value="CAB4263116.1"/>
    <property type="molecule type" value="Genomic_DNA"/>
</dbReference>
<accession>A0A6J5TGV3</accession>
<organism evidence="2 3">
    <name type="scientific">Prunus armeniaca</name>
    <name type="common">Apricot</name>
    <name type="synonym">Armeniaca vulgaris</name>
    <dbReference type="NCBI Taxonomy" id="36596"/>
    <lineage>
        <taxon>Eukaryota</taxon>
        <taxon>Viridiplantae</taxon>
        <taxon>Streptophyta</taxon>
        <taxon>Embryophyta</taxon>
        <taxon>Tracheophyta</taxon>
        <taxon>Spermatophyta</taxon>
        <taxon>Magnoliopsida</taxon>
        <taxon>eudicotyledons</taxon>
        <taxon>Gunneridae</taxon>
        <taxon>Pentapetalae</taxon>
        <taxon>rosids</taxon>
        <taxon>fabids</taxon>
        <taxon>Rosales</taxon>
        <taxon>Rosaceae</taxon>
        <taxon>Amygdaloideae</taxon>
        <taxon>Amygdaleae</taxon>
        <taxon>Prunus</taxon>
    </lineage>
</organism>
<protein>
    <submittedName>
        <fullName evidence="2">Uncharacterized protein</fullName>
    </submittedName>
</protein>
<evidence type="ECO:0000256" key="1">
    <source>
        <dbReference type="SAM" id="MobiDB-lite"/>
    </source>
</evidence>
<proteinExistence type="predicted"/>
<feature type="region of interest" description="Disordered" evidence="1">
    <location>
        <begin position="1"/>
        <end position="52"/>
    </location>
</feature>
<reference evidence="2 3" key="1">
    <citation type="submission" date="2020-05" db="EMBL/GenBank/DDBJ databases">
        <authorList>
            <person name="Campoy J."/>
            <person name="Schneeberger K."/>
            <person name="Spophaly S."/>
        </authorList>
    </citation>
    <scope>NUCLEOTIDE SEQUENCE [LARGE SCALE GENOMIC DNA]</scope>
    <source>
        <strain evidence="2">PruArmRojPasFocal</strain>
    </source>
</reference>
<gene>
    <name evidence="2" type="ORF">CURHAP_LOCUS2820</name>
</gene>
<dbReference type="Proteomes" id="UP000507222">
    <property type="component" value="Unassembled WGS sequence"/>
</dbReference>
<sequence length="111" mass="12175">MESVFEPVSNEAQMHGNDDSLPCSDAVVPHTAASQNPTPSPLEPSTGKRKPCKKESDVWEHFEKYDLVLDLKGVDETKRKEIEKKGLSASIVVLLMLVIPRKMGLAICGSI</sequence>
<name>A0A6J5TGV3_PRUAR</name>
<evidence type="ECO:0000313" key="2">
    <source>
        <dbReference type="EMBL" id="CAB4263116.1"/>
    </source>
</evidence>
<evidence type="ECO:0000313" key="3">
    <source>
        <dbReference type="Proteomes" id="UP000507222"/>
    </source>
</evidence>
<dbReference type="AlphaFoldDB" id="A0A6J5TGV3"/>